<evidence type="ECO:0000256" key="1">
    <source>
        <dbReference type="ARBA" id="ARBA00001938"/>
    </source>
</evidence>
<dbReference type="PROSITE" id="PS00189">
    <property type="entry name" value="LIPOYL"/>
    <property type="match status" value="1"/>
</dbReference>
<evidence type="ECO:0000256" key="6">
    <source>
        <dbReference type="RuleBase" id="RU003423"/>
    </source>
</evidence>
<comment type="similarity">
    <text evidence="2 6">Belongs to the 2-oxoacid dehydrogenase family.</text>
</comment>
<feature type="region of interest" description="Disordered" evidence="7">
    <location>
        <begin position="78"/>
        <end position="152"/>
    </location>
</feature>
<name>A0A154V0P4_9MICO</name>
<comment type="caution">
    <text evidence="10">The sequence shown here is derived from an EMBL/GenBank/DDBJ whole genome shotgun (WGS) entry which is preliminary data.</text>
</comment>
<dbReference type="Pfam" id="PF00364">
    <property type="entry name" value="Biotin_lipoyl"/>
    <property type="match status" value="1"/>
</dbReference>
<comment type="cofactor">
    <cofactor evidence="1 6">
        <name>(R)-lipoate</name>
        <dbReference type="ChEBI" id="CHEBI:83088"/>
    </cofactor>
</comment>
<evidence type="ECO:0000256" key="4">
    <source>
        <dbReference type="ARBA" id="ARBA00022823"/>
    </source>
</evidence>
<dbReference type="Proteomes" id="UP000076218">
    <property type="component" value="Unassembled WGS sequence"/>
</dbReference>
<dbReference type="Gene3D" id="4.10.320.10">
    <property type="entry name" value="E3-binding domain"/>
    <property type="match status" value="1"/>
</dbReference>
<feature type="compositionally biased region" description="Low complexity" evidence="7">
    <location>
        <begin position="137"/>
        <end position="152"/>
    </location>
</feature>
<dbReference type="GO" id="GO:0016407">
    <property type="term" value="F:acetyltransferase activity"/>
    <property type="evidence" value="ECO:0007669"/>
    <property type="project" value="TreeGrafter"/>
</dbReference>
<dbReference type="InterPro" id="IPR050743">
    <property type="entry name" value="2-oxoacid_DH_E2_comp"/>
</dbReference>
<dbReference type="CDD" id="cd06849">
    <property type="entry name" value="lipoyl_domain"/>
    <property type="match status" value="1"/>
</dbReference>
<dbReference type="AlphaFoldDB" id="A0A154V0P4"/>
<feature type="compositionally biased region" description="Pro residues" evidence="7">
    <location>
        <begin position="126"/>
        <end position="136"/>
    </location>
</feature>
<organism evidence="10 11">
    <name type="scientific">Clavibacter tessellarius</name>
    <dbReference type="NCBI Taxonomy" id="31965"/>
    <lineage>
        <taxon>Bacteria</taxon>
        <taxon>Bacillati</taxon>
        <taxon>Actinomycetota</taxon>
        <taxon>Actinomycetes</taxon>
        <taxon>Micrococcales</taxon>
        <taxon>Microbacteriaceae</taxon>
        <taxon>Clavibacter</taxon>
    </lineage>
</organism>
<feature type="compositionally biased region" description="Acidic residues" evidence="7">
    <location>
        <begin position="97"/>
        <end position="108"/>
    </location>
</feature>
<dbReference type="InterPro" id="IPR003016">
    <property type="entry name" value="2-oxoA_DH_lipoyl-BS"/>
</dbReference>
<dbReference type="Pfam" id="PF02817">
    <property type="entry name" value="E3_binding"/>
    <property type="match status" value="1"/>
</dbReference>
<dbReference type="InterPro" id="IPR001078">
    <property type="entry name" value="2-oxoacid_DH_actylTfrase"/>
</dbReference>
<evidence type="ECO:0000313" key="11">
    <source>
        <dbReference type="Proteomes" id="UP000076218"/>
    </source>
</evidence>
<dbReference type="Gene3D" id="2.40.50.100">
    <property type="match status" value="1"/>
</dbReference>
<dbReference type="InterPro" id="IPR004167">
    <property type="entry name" value="PSBD"/>
</dbReference>
<dbReference type="Pfam" id="PF00198">
    <property type="entry name" value="2-oxoacid_dh"/>
    <property type="match status" value="1"/>
</dbReference>
<dbReference type="InterPro" id="IPR014276">
    <property type="entry name" value="2-oxoglutarate_DH_E2"/>
</dbReference>
<dbReference type="PANTHER" id="PTHR43178:SF5">
    <property type="entry name" value="LIPOAMIDE ACYLTRANSFERASE COMPONENT OF BRANCHED-CHAIN ALPHA-KETO ACID DEHYDROGENASE COMPLEX, MITOCHONDRIAL"/>
    <property type="match status" value="1"/>
</dbReference>
<dbReference type="InterPro" id="IPR023213">
    <property type="entry name" value="CAT-like_dom_sf"/>
</dbReference>
<dbReference type="SUPFAM" id="SSF51230">
    <property type="entry name" value="Single hybrid motif"/>
    <property type="match status" value="1"/>
</dbReference>
<dbReference type="InterPro" id="IPR000089">
    <property type="entry name" value="Biotin_lipoyl"/>
</dbReference>
<dbReference type="EMBL" id="LQXA01000035">
    <property type="protein sequence ID" value="KZC94829.1"/>
    <property type="molecule type" value="Genomic_DNA"/>
</dbReference>
<proteinExistence type="inferred from homology"/>
<feature type="domain" description="Lipoyl-binding" evidence="8">
    <location>
        <begin position="2"/>
        <end position="77"/>
    </location>
</feature>
<dbReference type="RefSeq" id="WP_063071876.1">
    <property type="nucleotide sequence ID" value="NZ_LQXA01000035.1"/>
</dbReference>
<evidence type="ECO:0000256" key="5">
    <source>
        <dbReference type="ARBA" id="ARBA00023315"/>
    </source>
</evidence>
<evidence type="ECO:0000256" key="2">
    <source>
        <dbReference type="ARBA" id="ARBA00007317"/>
    </source>
</evidence>
<evidence type="ECO:0000256" key="7">
    <source>
        <dbReference type="SAM" id="MobiDB-lite"/>
    </source>
</evidence>
<dbReference type="GO" id="GO:0031405">
    <property type="term" value="F:lipoic acid binding"/>
    <property type="evidence" value="ECO:0007669"/>
    <property type="project" value="TreeGrafter"/>
</dbReference>
<dbReference type="SUPFAM" id="SSF52777">
    <property type="entry name" value="CoA-dependent acyltransferases"/>
    <property type="match status" value="1"/>
</dbReference>
<evidence type="ECO:0000313" key="10">
    <source>
        <dbReference type="EMBL" id="KZC94829.1"/>
    </source>
</evidence>
<evidence type="ECO:0000256" key="3">
    <source>
        <dbReference type="ARBA" id="ARBA00022679"/>
    </source>
</evidence>
<dbReference type="GO" id="GO:0005737">
    <property type="term" value="C:cytoplasm"/>
    <property type="evidence" value="ECO:0007669"/>
    <property type="project" value="TreeGrafter"/>
</dbReference>
<dbReference type="InterPro" id="IPR011053">
    <property type="entry name" value="Single_hybrid_motif"/>
</dbReference>
<keyword evidence="3 6" id="KW-0808">Transferase</keyword>
<sequence length="482" mass="49509">MSESVNLPALGESVTEGTVTRWLKNVGDHVEVDEPLLEVSTDKVDTEIPSPVAGVIEEILVQEDETVEVGAVLVRIGDGSGGGDAPAEEPAAAAEPEQQDEPAEEAVDDQVTPSTEADDDSEAPAPVEPEPAPAAPQPAAAEETPAPAPAAPVAAAPAPAVAPAPAAAPAPAPAASGNAGYVTPLVRKLANERGVDIASVTGTGVGGRIRKEDVLAAAEAAASAVRSTAPSAPAAPAAAPLETSPLRGTTAKMSRMRKLIADRAVVSMQSTAQLTSVVEVDVTKVARFRDRVKGEFLEKTGVKLSFLPFFALAAAEALRAYPVVNATVDGDSIVYPDHENISIAVDTERGLLTPVVKDAEGKNLAQFASEIADLAARTRDNKLSPDELAGGTFTLTNTGSRGALFDTPVVFLPQSAILGTGIVTKRPVVITADGQDTIAIRSTVYLALSYDHRIVDGADASRFLVAVKNRLEAGAFDADLGI</sequence>
<keyword evidence="4 6" id="KW-0450">Lipoyl</keyword>
<dbReference type="NCBIfam" id="TIGR02927">
    <property type="entry name" value="SucB_Actino"/>
    <property type="match status" value="1"/>
</dbReference>
<dbReference type="OrthoDB" id="9805770at2"/>
<dbReference type="PROSITE" id="PS51826">
    <property type="entry name" value="PSBD"/>
    <property type="match status" value="1"/>
</dbReference>
<dbReference type="PROSITE" id="PS50968">
    <property type="entry name" value="BIOTINYL_LIPOYL"/>
    <property type="match status" value="1"/>
</dbReference>
<reference evidence="10 11" key="1">
    <citation type="submission" date="2016-01" db="EMBL/GenBank/DDBJ databases">
        <title>Draft genome sequence of Clavibacter michiganensis subsp. tessellarius DOAB 609.</title>
        <authorList>
            <person name="Tambong J.T."/>
        </authorList>
    </citation>
    <scope>NUCLEOTIDE SEQUENCE [LARGE SCALE GENOMIC DNA]</scope>
    <source>
        <strain evidence="10 11">DOAB 609</strain>
    </source>
</reference>
<dbReference type="EC" id="2.3.1.-" evidence="6"/>
<feature type="domain" description="Peripheral subunit-binding (PSBD)" evidence="9">
    <location>
        <begin position="181"/>
        <end position="218"/>
    </location>
</feature>
<evidence type="ECO:0000259" key="8">
    <source>
        <dbReference type="PROSITE" id="PS50968"/>
    </source>
</evidence>
<dbReference type="STRING" id="31965.AWH51_11665"/>
<evidence type="ECO:0000259" key="9">
    <source>
        <dbReference type="PROSITE" id="PS51826"/>
    </source>
</evidence>
<dbReference type="Gene3D" id="3.30.559.10">
    <property type="entry name" value="Chloramphenicol acetyltransferase-like domain"/>
    <property type="match status" value="1"/>
</dbReference>
<dbReference type="InterPro" id="IPR036625">
    <property type="entry name" value="E3-bd_dom_sf"/>
</dbReference>
<dbReference type="PANTHER" id="PTHR43178">
    <property type="entry name" value="DIHYDROLIPOAMIDE ACETYLTRANSFERASE COMPONENT OF PYRUVATE DEHYDROGENASE COMPLEX"/>
    <property type="match status" value="1"/>
</dbReference>
<accession>A0A154V0P4</accession>
<dbReference type="SUPFAM" id="SSF47005">
    <property type="entry name" value="Peripheral subunit-binding domain of 2-oxo acid dehydrogenase complex"/>
    <property type="match status" value="1"/>
</dbReference>
<protein>
    <recommendedName>
        <fullName evidence="6">Dihydrolipoamide acetyltransferase component of pyruvate dehydrogenase complex</fullName>
        <ecNumber evidence="6">2.3.1.-</ecNumber>
    </recommendedName>
</protein>
<gene>
    <name evidence="10" type="ORF">AWH51_11665</name>
</gene>
<keyword evidence="5 6" id="KW-0012">Acyltransferase</keyword>